<evidence type="ECO:0000313" key="4">
    <source>
        <dbReference type="Proteomes" id="UP000008810"/>
    </source>
</evidence>
<reference evidence="3" key="3">
    <citation type="submission" date="2018-08" db="UniProtKB">
        <authorList>
            <consortium name="EnsemblPlants"/>
        </authorList>
    </citation>
    <scope>IDENTIFICATION</scope>
    <source>
        <strain evidence="3">cv. Bd21</strain>
    </source>
</reference>
<dbReference type="EnsemblPlants" id="PNT76190">
    <property type="protein sequence ID" value="PNT76190"/>
    <property type="gene ID" value="BRADI_1g45551v3"/>
</dbReference>
<dbReference type="Proteomes" id="UP000008810">
    <property type="component" value="Chromosome 1"/>
</dbReference>
<feature type="region of interest" description="Disordered" evidence="1">
    <location>
        <begin position="193"/>
        <end position="229"/>
    </location>
</feature>
<feature type="compositionally biased region" description="Low complexity" evidence="1">
    <location>
        <begin position="193"/>
        <end position="225"/>
    </location>
</feature>
<feature type="compositionally biased region" description="Basic residues" evidence="1">
    <location>
        <begin position="695"/>
        <end position="710"/>
    </location>
</feature>
<evidence type="ECO:0000313" key="2">
    <source>
        <dbReference type="EMBL" id="PNT76190.1"/>
    </source>
</evidence>
<reference evidence="2" key="2">
    <citation type="submission" date="2017-06" db="EMBL/GenBank/DDBJ databases">
        <title>WGS assembly of Brachypodium distachyon.</title>
        <authorList>
            <consortium name="The International Brachypodium Initiative"/>
            <person name="Lucas S."/>
            <person name="Harmon-Smith M."/>
            <person name="Lail K."/>
            <person name="Tice H."/>
            <person name="Grimwood J."/>
            <person name="Bruce D."/>
            <person name="Barry K."/>
            <person name="Shu S."/>
            <person name="Lindquist E."/>
            <person name="Wang M."/>
            <person name="Pitluck S."/>
            <person name="Vogel J.P."/>
            <person name="Garvin D.F."/>
            <person name="Mockler T.C."/>
            <person name="Schmutz J."/>
            <person name="Rokhsar D."/>
            <person name="Bevan M.W."/>
        </authorList>
    </citation>
    <scope>NUCLEOTIDE SEQUENCE</scope>
    <source>
        <strain evidence="2">Bd21</strain>
    </source>
</reference>
<accession>A0A2K2DPI9</accession>
<dbReference type="InParanoid" id="A0A2K2DPI9"/>
<gene>
    <name evidence="2" type="ORF">BRADI_1g45551v3</name>
</gene>
<feature type="compositionally biased region" description="Pro residues" evidence="1">
    <location>
        <begin position="673"/>
        <end position="683"/>
    </location>
</feature>
<dbReference type="EMBL" id="CM000880">
    <property type="protein sequence ID" value="PNT76190.1"/>
    <property type="molecule type" value="Genomic_DNA"/>
</dbReference>
<organism evidence="2">
    <name type="scientific">Brachypodium distachyon</name>
    <name type="common">Purple false brome</name>
    <name type="synonym">Trachynia distachya</name>
    <dbReference type="NCBI Taxonomy" id="15368"/>
    <lineage>
        <taxon>Eukaryota</taxon>
        <taxon>Viridiplantae</taxon>
        <taxon>Streptophyta</taxon>
        <taxon>Embryophyta</taxon>
        <taxon>Tracheophyta</taxon>
        <taxon>Spermatophyta</taxon>
        <taxon>Magnoliopsida</taxon>
        <taxon>Liliopsida</taxon>
        <taxon>Poales</taxon>
        <taxon>Poaceae</taxon>
        <taxon>BOP clade</taxon>
        <taxon>Pooideae</taxon>
        <taxon>Stipodae</taxon>
        <taxon>Brachypodieae</taxon>
        <taxon>Brachypodium</taxon>
    </lineage>
</organism>
<evidence type="ECO:0000313" key="3">
    <source>
        <dbReference type="EnsemblPlants" id="PNT76190"/>
    </source>
</evidence>
<feature type="compositionally biased region" description="Basic and acidic residues" evidence="1">
    <location>
        <begin position="54"/>
        <end position="66"/>
    </location>
</feature>
<proteinExistence type="predicted"/>
<keyword evidence="4" id="KW-1185">Reference proteome</keyword>
<dbReference type="Gramene" id="PNT76190">
    <property type="protein sequence ID" value="PNT76190"/>
    <property type="gene ID" value="BRADI_1g45551v3"/>
</dbReference>
<name>A0A2K2DPI9_BRADI</name>
<dbReference type="AlphaFoldDB" id="A0A2K2DPI9"/>
<sequence length="761" mass="79337">MAPAGGSMAGGGGSLGVREREGVDWATGGLGLGVGGGRRRQIGGAGGRIGGGRRRLDLSRREERTNKRSSGGNLDWAGLNAAVDPNAGVPHCRKGADAKPGAAVGAMAPNRVTPEARCCAWALAPANANARPDRSYSARLATRAASSRSSHASAAHLASLAAAGDRRSASCRLSSILAASPWSPRSAAARAAAMSSAASTRNRSTSTSFDGSSSSASAGRRTTASPPATSIDLPVAASLYPRGDVTLLVVVSGAGGWHVEEYQEAALLVGVELSDVHLRGAAVRHDAARVPPGLDGPDARAGAVRRARDGEPRLLRRHREDPSDALRERVLNHRLVLDEGERAARGGLGDRVHRRRVVVGAEAERVDRRARGPAAVASARHEVAVVTAGEGVLAVGEKDDGGDRVPVPPSVEHLGGNREPVADVRAATGLQRLDGELGGGPAGVRHAGQVEDAAGGVGEGDDAEAVGGAELVHDEPHGALHQRQLVPLHAPADVQHRHEIHRRASPASGGRRSLGVHQHGEVVDGLAPGHGRALAVHLERHERRGRIVPAVDRRRLGVRGLLVVIEAKYRSERLQWRVAEEAGGRRQPPCEWGCSRRCAGGGEAKGFFGAAEQTEQSAPIVTCTYLRLQSSIDAAAACFQATPQTTADLPLLSGTPTVLASCRQQTLSVTAPSAPPSTAPTPPSSTADDDTALPRGRHRLRPPRVRRHPPPRTPLSVAAAAVLPHHFLQLPPPKHGFGLLSLVFLLLILHNPKRKFGSLPC</sequence>
<evidence type="ECO:0000256" key="1">
    <source>
        <dbReference type="SAM" id="MobiDB-lite"/>
    </source>
</evidence>
<feature type="region of interest" description="Disordered" evidence="1">
    <location>
        <begin position="1"/>
        <end position="20"/>
    </location>
</feature>
<feature type="region of interest" description="Disordered" evidence="1">
    <location>
        <begin position="28"/>
        <end position="73"/>
    </location>
</feature>
<reference evidence="2 3" key="1">
    <citation type="journal article" date="2010" name="Nature">
        <title>Genome sequencing and analysis of the model grass Brachypodium distachyon.</title>
        <authorList>
            <consortium name="International Brachypodium Initiative"/>
        </authorList>
    </citation>
    <scope>NUCLEOTIDE SEQUENCE [LARGE SCALE GENOMIC DNA]</scope>
    <source>
        <strain evidence="2 3">Bd21</strain>
    </source>
</reference>
<feature type="region of interest" description="Disordered" evidence="1">
    <location>
        <begin position="669"/>
        <end position="713"/>
    </location>
</feature>
<protein>
    <submittedName>
        <fullName evidence="2 3">Uncharacterized protein</fullName>
    </submittedName>
</protein>
<dbReference type="ExpressionAtlas" id="A0A2K2DPI9">
    <property type="expression patterns" value="baseline"/>
</dbReference>